<dbReference type="GO" id="GO:0003995">
    <property type="term" value="F:acyl-CoA dehydrogenase activity"/>
    <property type="evidence" value="ECO:0007669"/>
    <property type="project" value="TreeGrafter"/>
</dbReference>
<feature type="domain" description="Acyl-CoA oxidase/dehydrogenase middle" evidence="6">
    <location>
        <begin position="193"/>
        <end position="292"/>
    </location>
</feature>
<evidence type="ECO:0000259" key="6">
    <source>
        <dbReference type="Pfam" id="PF02770"/>
    </source>
</evidence>
<keyword evidence="2 4" id="KW-0285">Flavoprotein</keyword>
<dbReference type="Gene3D" id="2.40.110.20">
    <property type="match status" value="1"/>
</dbReference>
<dbReference type="Pfam" id="PF00441">
    <property type="entry name" value="Acyl-CoA_dh_1"/>
    <property type="match status" value="1"/>
</dbReference>
<evidence type="ECO:0000313" key="8">
    <source>
        <dbReference type="EMBL" id="NUQ88054.1"/>
    </source>
</evidence>
<dbReference type="InterPro" id="IPR036250">
    <property type="entry name" value="AcylCo_DH-like_C"/>
</dbReference>
<dbReference type="Pfam" id="PF02770">
    <property type="entry name" value="Acyl-CoA_dh_M"/>
    <property type="match status" value="1"/>
</dbReference>
<dbReference type="Gene3D" id="1.20.140.10">
    <property type="entry name" value="Butyryl-CoA Dehydrogenase, subunit A, domain 3"/>
    <property type="match status" value="1"/>
</dbReference>
<dbReference type="InterPro" id="IPR009075">
    <property type="entry name" value="AcylCo_DH/oxidase_C"/>
</dbReference>
<proteinExistence type="inferred from homology"/>
<sequence>MASYLIESFDRLPFGGAEKARRYATERYRGAVGRNWYDCDPTLRFLMRRHLGEGFGWAEPRLREMGALMGGPIAERAEETDRNPPRLEKYDRWGRDISEVVMPPSFEAARRDIVATSFTRPDFVAEAKRGGVDPAPMGVAWSYLLDQADIGMACALGTGGDMVVGLAELFAPDDVKARVRELFAAGEMSGEAAQMLTERSGGSDLGALESTASREGDAWRLNGFKWFASNANGSAFVVLAKPEGAVDGVRGIAPFLVLRERRDGSRNGVRIRRLKDKLGTRSVASAEIEFTDAEAFLLAPASSAGEGGDGRGLARMMELTNGARLGISMMGLGCARRALVESLCYTRAREAFGAPLGAQPLMRRKLAELIVETEAVQALVFDGYLGRPRLRLGAALIKLRAARLGVTAASDAIEIHGGNGYIEQWPVARILRDAQVNPIWEGGDNILCLDVRRAIERQDAHEPFLERLSQAVERSPGGDDETAALVGQSIGHLREAIEKWRGLDRTVAEARLYPLAQYMADVYAAALLLEQAGWERADSGEDRKA</sequence>
<evidence type="ECO:0000256" key="4">
    <source>
        <dbReference type="RuleBase" id="RU362125"/>
    </source>
</evidence>
<dbReference type="AlphaFoldDB" id="A0A850C1E7"/>
<feature type="non-terminal residue" evidence="8">
    <location>
        <position position="545"/>
    </location>
</feature>
<comment type="similarity">
    <text evidence="1 4">Belongs to the acyl-CoA dehydrogenase family.</text>
</comment>
<keyword evidence="4" id="KW-0560">Oxidoreductase</keyword>
<reference evidence="8 9" key="1">
    <citation type="submission" date="2020-05" db="EMBL/GenBank/DDBJ databases">
        <title>DNA-SIP metagenomic assembled genomes.</title>
        <authorList>
            <person name="Yu J."/>
        </authorList>
    </citation>
    <scope>NUCLEOTIDE SEQUENCE [LARGE SCALE GENOMIC DNA]</scope>
    <source>
        <strain evidence="8">Bin5.27</strain>
    </source>
</reference>
<dbReference type="SUPFAM" id="SSF56645">
    <property type="entry name" value="Acyl-CoA dehydrogenase NM domain-like"/>
    <property type="match status" value="1"/>
</dbReference>
<accession>A0A850C1E7</accession>
<dbReference type="EMBL" id="JABFXE010000266">
    <property type="protein sequence ID" value="NUQ88054.1"/>
    <property type="molecule type" value="Genomic_DNA"/>
</dbReference>
<feature type="domain" description="Adaptive response protein AidB N-terminal" evidence="7">
    <location>
        <begin position="33"/>
        <end position="156"/>
    </location>
</feature>
<dbReference type="PANTHER" id="PTHR42707:SF2">
    <property type="entry name" value="ACD11 DEHYDROGENASE"/>
    <property type="match status" value="1"/>
</dbReference>
<dbReference type="SUPFAM" id="SSF47203">
    <property type="entry name" value="Acyl-CoA dehydrogenase C-terminal domain-like"/>
    <property type="match status" value="1"/>
</dbReference>
<dbReference type="InterPro" id="IPR006091">
    <property type="entry name" value="Acyl-CoA_Oxase/DH_mid-dom"/>
</dbReference>
<evidence type="ECO:0000256" key="3">
    <source>
        <dbReference type="ARBA" id="ARBA00022827"/>
    </source>
</evidence>
<organism evidence="8 9">
    <name type="scientific">Glycomyces artemisiae</name>
    <dbReference type="NCBI Taxonomy" id="1076443"/>
    <lineage>
        <taxon>Bacteria</taxon>
        <taxon>Bacillati</taxon>
        <taxon>Actinomycetota</taxon>
        <taxon>Actinomycetes</taxon>
        <taxon>Glycomycetales</taxon>
        <taxon>Glycomycetaceae</taxon>
        <taxon>Glycomyces</taxon>
    </lineage>
</organism>
<feature type="domain" description="Acyl-CoA dehydrogenase/oxidase C-terminal" evidence="5">
    <location>
        <begin position="310"/>
        <end position="455"/>
    </location>
</feature>
<dbReference type="Pfam" id="PF18158">
    <property type="entry name" value="AidB_N"/>
    <property type="match status" value="1"/>
</dbReference>
<dbReference type="Proteomes" id="UP000574690">
    <property type="component" value="Unassembled WGS sequence"/>
</dbReference>
<dbReference type="InterPro" id="IPR041504">
    <property type="entry name" value="AidB_N"/>
</dbReference>
<comment type="cofactor">
    <cofactor evidence="4">
        <name>FAD</name>
        <dbReference type="ChEBI" id="CHEBI:57692"/>
    </cofactor>
</comment>
<dbReference type="Gene3D" id="6.10.250.600">
    <property type="match status" value="1"/>
</dbReference>
<evidence type="ECO:0000256" key="1">
    <source>
        <dbReference type="ARBA" id="ARBA00009347"/>
    </source>
</evidence>
<dbReference type="InterPro" id="IPR052904">
    <property type="entry name" value="Acyl-CoA_dehydrogenase-like"/>
</dbReference>
<dbReference type="InterPro" id="IPR009100">
    <property type="entry name" value="AcylCoA_DH/oxidase_NM_dom_sf"/>
</dbReference>
<comment type="caution">
    <text evidence="8">The sequence shown here is derived from an EMBL/GenBank/DDBJ whole genome shotgun (WGS) entry which is preliminary data.</text>
</comment>
<evidence type="ECO:0000259" key="5">
    <source>
        <dbReference type="Pfam" id="PF00441"/>
    </source>
</evidence>
<evidence type="ECO:0000259" key="7">
    <source>
        <dbReference type="Pfam" id="PF18158"/>
    </source>
</evidence>
<evidence type="ECO:0000256" key="2">
    <source>
        <dbReference type="ARBA" id="ARBA00022630"/>
    </source>
</evidence>
<name>A0A850C1E7_9ACTN</name>
<keyword evidence="3 4" id="KW-0274">FAD</keyword>
<dbReference type="PANTHER" id="PTHR42707">
    <property type="entry name" value="ACYL-COA DEHYDROGENASE"/>
    <property type="match status" value="1"/>
</dbReference>
<evidence type="ECO:0000313" key="9">
    <source>
        <dbReference type="Proteomes" id="UP000574690"/>
    </source>
</evidence>
<protein>
    <submittedName>
        <fullName evidence="8">DNA alkylation response protein</fullName>
    </submittedName>
</protein>
<gene>
    <name evidence="8" type="ORF">HOQ43_06280</name>
</gene>